<dbReference type="GO" id="GO:0080120">
    <property type="term" value="P:CAAX-box protein maturation"/>
    <property type="evidence" value="ECO:0007669"/>
    <property type="project" value="UniProtKB-ARBA"/>
</dbReference>
<dbReference type="GO" id="GO:0004175">
    <property type="term" value="F:endopeptidase activity"/>
    <property type="evidence" value="ECO:0007669"/>
    <property type="project" value="UniProtKB-ARBA"/>
</dbReference>
<evidence type="ECO:0000313" key="4">
    <source>
        <dbReference type="Proteomes" id="UP000186104"/>
    </source>
</evidence>
<dbReference type="RefSeq" id="WP_067472546.1">
    <property type="nucleotide sequence ID" value="NZ_CP015961.1"/>
</dbReference>
<reference evidence="3 4" key="1">
    <citation type="submission" date="2016-06" db="EMBL/GenBank/DDBJ databases">
        <title>Complete genome sequence of a saline-alkali tolerant type strain Dietzia timorensis ID05-A0528T.</title>
        <authorList>
            <person name="Wu X."/>
        </authorList>
    </citation>
    <scope>NUCLEOTIDE SEQUENCE [LARGE SCALE GENOMIC DNA]</scope>
    <source>
        <strain evidence="3 4">ID05-A0528</strain>
    </source>
</reference>
<keyword evidence="4" id="KW-1185">Reference proteome</keyword>
<proteinExistence type="predicted"/>
<protein>
    <recommendedName>
        <fullName evidence="2">CAAX prenyl protease 2/Lysostaphin resistance protein A-like domain-containing protein</fullName>
    </recommendedName>
</protein>
<feature type="transmembrane region" description="Helical" evidence="1">
    <location>
        <begin position="46"/>
        <end position="72"/>
    </location>
</feature>
<dbReference type="InterPro" id="IPR003675">
    <property type="entry name" value="Rce1/LyrA-like_dom"/>
</dbReference>
<dbReference type="EMBL" id="CP015961">
    <property type="protein sequence ID" value="ANI93064.1"/>
    <property type="molecule type" value="Genomic_DNA"/>
</dbReference>
<evidence type="ECO:0000313" key="3">
    <source>
        <dbReference type="EMBL" id="ANI93064.1"/>
    </source>
</evidence>
<dbReference type="OrthoDB" id="4948798at2"/>
<feature type="transmembrane region" description="Helical" evidence="1">
    <location>
        <begin position="205"/>
        <end position="237"/>
    </location>
</feature>
<dbReference type="Pfam" id="PF02517">
    <property type="entry name" value="Rce1-like"/>
    <property type="match status" value="1"/>
</dbReference>
<accession>A0A173LN27</accession>
<dbReference type="Proteomes" id="UP000186104">
    <property type="component" value="Chromosome"/>
</dbReference>
<evidence type="ECO:0000256" key="1">
    <source>
        <dbReference type="SAM" id="Phobius"/>
    </source>
</evidence>
<evidence type="ECO:0000259" key="2">
    <source>
        <dbReference type="Pfam" id="PF02517"/>
    </source>
</evidence>
<dbReference type="KEGG" id="dtm:BJL86_2300"/>
<feature type="transmembrane region" description="Helical" evidence="1">
    <location>
        <begin position="162"/>
        <end position="185"/>
    </location>
</feature>
<dbReference type="AlphaFoldDB" id="A0A173LN27"/>
<sequence>MFQPSQDQRFPAGGGLQQPARVAATVQAPTWGPASARWSSPLGGKFGVLAVLKIIALVVGYFAALIFALFVVSFVRDGASTTALFILVLLGSSVVMGIGMWAFVVSPLGGRWDVIGWRPPARSMWNLLWQIPLVIVSALVVQIAVIAPFTSAEPAQGSVEDVLVGTSLPVVAIGVILICGVVPVWEELFFRGVVFGMIRTRLGRWGGAALAGCAFAIVHLVAVGFPYLAVIGFSLCIMAEWYRSVVPGIILHSVNNALVAITLLTAAAAG</sequence>
<dbReference type="STRING" id="499555.BJL86_2300"/>
<gene>
    <name evidence="3" type="ORF">BJL86_2300</name>
</gene>
<keyword evidence="1" id="KW-1133">Transmembrane helix</keyword>
<feature type="transmembrane region" description="Helical" evidence="1">
    <location>
        <begin position="84"/>
        <end position="104"/>
    </location>
</feature>
<feature type="domain" description="CAAX prenyl protease 2/Lysostaphin resistance protein A-like" evidence="2">
    <location>
        <begin position="172"/>
        <end position="258"/>
    </location>
</feature>
<organism evidence="3 4">
    <name type="scientific">Dietzia timorensis</name>
    <dbReference type="NCBI Taxonomy" id="499555"/>
    <lineage>
        <taxon>Bacteria</taxon>
        <taxon>Bacillati</taxon>
        <taxon>Actinomycetota</taxon>
        <taxon>Actinomycetes</taxon>
        <taxon>Mycobacteriales</taxon>
        <taxon>Dietziaceae</taxon>
        <taxon>Dietzia</taxon>
    </lineage>
</organism>
<feature type="transmembrane region" description="Helical" evidence="1">
    <location>
        <begin position="127"/>
        <end position="150"/>
    </location>
</feature>
<keyword evidence="1" id="KW-0472">Membrane</keyword>
<name>A0A173LN27_9ACTN</name>
<feature type="transmembrane region" description="Helical" evidence="1">
    <location>
        <begin position="249"/>
        <end position="269"/>
    </location>
</feature>
<keyword evidence="1" id="KW-0812">Transmembrane</keyword>